<evidence type="ECO:0000256" key="2">
    <source>
        <dbReference type="ARBA" id="ARBA00022840"/>
    </source>
</evidence>
<evidence type="ECO:0000259" key="9">
    <source>
        <dbReference type="PROSITE" id="PS50110"/>
    </source>
</evidence>
<evidence type="ECO:0000256" key="4">
    <source>
        <dbReference type="ARBA" id="ARBA00023125"/>
    </source>
</evidence>
<dbReference type="PROSITE" id="PS00688">
    <property type="entry name" value="SIGMA54_INTERACT_3"/>
    <property type="match status" value="1"/>
</dbReference>
<dbReference type="Gene3D" id="3.40.50.300">
    <property type="entry name" value="P-loop containing nucleotide triphosphate hydrolases"/>
    <property type="match status" value="1"/>
</dbReference>
<dbReference type="InterPro" id="IPR058031">
    <property type="entry name" value="AAA_lid_NorR"/>
</dbReference>
<dbReference type="Gene3D" id="1.10.10.60">
    <property type="entry name" value="Homeodomain-like"/>
    <property type="match status" value="1"/>
</dbReference>
<keyword evidence="1" id="KW-0547">Nucleotide-binding</keyword>
<keyword evidence="3" id="KW-0805">Transcription regulation</keyword>
<dbReference type="InterPro" id="IPR011006">
    <property type="entry name" value="CheY-like_superfamily"/>
</dbReference>
<evidence type="ECO:0000313" key="11">
    <source>
        <dbReference type="Proteomes" id="UP001179121"/>
    </source>
</evidence>
<dbReference type="PROSITE" id="PS00676">
    <property type="entry name" value="SIGMA54_INTERACT_2"/>
    <property type="match status" value="1"/>
</dbReference>
<dbReference type="SMART" id="SM00382">
    <property type="entry name" value="AAA"/>
    <property type="match status" value="1"/>
</dbReference>
<dbReference type="Pfam" id="PF00158">
    <property type="entry name" value="Sigma54_activat"/>
    <property type="match status" value="1"/>
</dbReference>
<dbReference type="Pfam" id="PF00072">
    <property type="entry name" value="Response_reg"/>
    <property type="match status" value="1"/>
</dbReference>
<dbReference type="AlphaFoldDB" id="A0AA86T5I0"/>
<dbReference type="SUPFAM" id="SSF52172">
    <property type="entry name" value="CheY-like"/>
    <property type="match status" value="1"/>
</dbReference>
<dbReference type="Proteomes" id="UP001179121">
    <property type="component" value="Chromosome"/>
</dbReference>
<dbReference type="KEGG" id="nti:DNFV4_02436"/>
<keyword evidence="11" id="KW-1185">Reference proteome</keyword>
<feature type="domain" description="Sigma-54 factor interaction" evidence="8">
    <location>
        <begin position="144"/>
        <end position="373"/>
    </location>
</feature>
<dbReference type="InterPro" id="IPR003593">
    <property type="entry name" value="AAA+_ATPase"/>
</dbReference>
<dbReference type="InterPro" id="IPR002078">
    <property type="entry name" value="Sigma_54_int"/>
</dbReference>
<dbReference type="PROSITE" id="PS50110">
    <property type="entry name" value="RESPONSE_REGULATORY"/>
    <property type="match status" value="1"/>
</dbReference>
<dbReference type="EMBL" id="OX365700">
    <property type="protein sequence ID" value="CAI4032012.1"/>
    <property type="molecule type" value="Genomic_DNA"/>
</dbReference>
<feature type="modified residue" description="4-aspartylphosphate" evidence="7">
    <location>
        <position position="54"/>
    </location>
</feature>
<dbReference type="InterPro" id="IPR001789">
    <property type="entry name" value="Sig_transdc_resp-reg_receiver"/>
</dbReference>
<evidence type="ECO:0000256" key="1">
    <source>
        <dbReference type="ARBA" id="ARBA00022741"/>
    </source>
</evidence>
<dbReference type="CDD" id="cd00009">
    <property type="entry name" value="AAA"/>
    <property type="match status" value="1"/>
</dbReference>
<evidence type="ECO:0000313" key="10">
    <source>
        <dbReference type="EMBL" id="CAI4032012.1"/>
    </source>
</evidence>
<sequence>MDKEKILVIDDDEGLLHLLKMRLTSMGFAVTTCTTGQEAFAEARKGVFDLAITDLRLKGEDGLMVTEELLRIHPGLPVIILTAHGSIPNAVEAMQRGATGYLTKPFDDKELKASLEKALSQQRMSREIQRLKLLVKELYGMENVVARSPQMQRLFQQIAQVADTDATICLLGETGTGKEVVARVVHANSRRAQGPFIALNCAAIPETLFESELFGHVKGAFTNAHAAKKGLFQSANGGTLFLDEIGEMPLSMQVKLLRAVQDREVKEVGADHTTKVDVRIIVATNRDLGEAVKSGTFRSDLYYRVQVVPLVIPPLRERRDDIPVLAHHFLKQSVSRTNKNVTGFTPSAMQKLGMYHWPGNVRELENAIEKAVIMSRQDLITPDLLPSITAVTEAPLKPLTEAKEDFERNYLKSVLQLTNGNISRAAQFAGRYRADFYKMLRKYGLHPSTTKSRIEGEVEEVAEEFEAGEEIIQS</sequence>
<protein>
    <submittedName>
        <fullName evidence="10">DNA-binding transcriptional activator GlrR</fullName>
    </submittedName>
</protein>
<dbReference type="RefSeq" id="WP_289268761.1">
    <property type="nucleotide sequence ID" value="NZ_OX365700.1"/>
</dbReference>
<proteinExistence type="predicted"/>
<evidence type="ECO:0000256" key="6">
    <source>
        <dbReference type="ARBA" id="ARBA00023163"/>
    </source>
</evidence>
<dbReference type="SUPFAM" id="SSF46689">
    <property type="entry name" value="Homeodomain-like"/>
    <property type="match status" value="1"/>
</dbReference>
<evidence type="ECO:0000256" key="7">
    <source>
        <dbReference type="PROSITE-ProRule" id="PRU00169"/>
    </source>
</evidence>
<evidence type="ECO:0000256" key="3">
    <source>
        <dbReference type="ARBA" id="ARBA00023015"/>
    </source>
</evidence>
<reference evidence="10" key="1">
    <citation type="submission" date="2022-10" db="EMBL/GenBank/DDBJ databases">
        <authorList>
            <person name="Koch H."/>
        </authorList>
    </citation>
    <scope>NUCLEOTIDE SEQUENCE</scope>
    <source>
        <strain evidence="10">DNF</strain>
    </source>
</reference>
<organism evidence="10 11">
    <name type="scientific">Nitrospira tepida</name>
    <dbReference type="NCBI Taxonomy" id="2973512"/>
    <lineage>
        <taxon>Bacteria</taxon>
        <taxon>Pseudomonadati</taxon>
        <taxon>Nitrospirota</taxon>
        <taxon>Nitrospiria</taxon>
        <taxon>Nitrospirales</taxon>
        <taxon>Nitrospiraceae</taxon>
        <taxon>Nitrospira</taxon>
    </lineage>
</organism>
<gene>
    <name evidence="10" type="ORF">DNFV4_02436</name>
</gene>
<accession>A0AA86T5I0</accession>
<dbReference type="GO" id="GO:0000160">
    <property type="term" value="P:phosphorelay signal transduction system"/>
    <property type="evidence" value="ECO:0007669"/>
    <property type="project" value="InterPro"/>
</dbReference>
<keyword evidence="4 10" id="KW-0238">DNA-binding</keyword>
<keyword evidence="6" id="KW-0804">Transcription</keyword>
<feature type="domain" description="Response regulatory" evidence="9">
    <location>
        <begin position="5"/>
        <end position="119"/>
    </location>
</feature>
<keyword evidence="7" id="KW-0597">Phosphoprotein</keyword>
<evidence type="ECO:0000256" key="5">
    <source>
        <dbReference type="ARBA" id="ARBA00023159"/>
    </source>
</evidence>
<keyword evidence="2" id="KW-0067">ATP-binding</keyword>
<dbReference type="GO" id="GO:0006355">
    <property type="term" value="P:regulation of DNA-templated transcription"/>
    <property type="evidence" value="ECO:0007669"/>
    <property type="project" value="InterPro"/>
</dbReference>
<dbReference type="FunFam" id="1.10.8.60:FF:000014">
    <property type="entry name" value="DNA-binding transcriptional regulator NtrC"/>
    <property type="match status" value="1"/>
</dbReference>
<dbReference type="InterPro" id="IPR025944">
    <property type="entry name" value="Sigma_54_int_dom_CS"/>
</dbReference>
<dbReference type="FunFam" id="3.40.50.300:FF:000006">
    <property type="entry name" value="DNA-binding transcriptional regulator NtrC"/>
    <property type="match status" value="1"/>
</dbReference>
<dbReference type="Pfam" id="PF25601">
    <property type="entry name" value="AAA_lid_14"/>
    <property type="match status" value="1"/>
</dbReference>
<dbReference type="InterPro" id="IPR027417">
    <property type="entry name" value="P-loop_NTPase"/>
</dbReference>
<dbReference type="InterPro" id="IPR009057">
    <property type="entry name" value="Homeodomain-like_sf"/>
</dbReference>
<dbReference type="PANTHER" id="PTHR32071">
    <property type="entry name" value="TRANSCRIPTIONAL REGULATORY PROTEIN"/>
    <property type="match status" value="1"/>
</dbReference>
<dbReference type="PROSITE" id="PS50045">
    <property type="entry name" value="SIGMA54_INTERACT_4"/>
    <property type="match status" value="1"/>
</dbReference>
<dbReference type="InterPro" id="IPR025943">
    <property type="entry name" value="Sigma_54_int_dom_ATP-bd_2"/>
</dbReference>
<dbReference type="Gene3D" id="1.10.8.60">
    <property type="match status" value="1"/>
</dbReference>
<evidence type="ECO:0000259" key="8">
    <source>
        <dbReference type="PROSITE" id="PS50045"/>
    </source>
</evidence>
<dbReference type="GO" id="GO:0005524">
    <property type="term" value="F:ATP binding"/>
    <property type="evidence" value="ECO:0007669"/>
    <property type="project" value="UniProtKB-KW"/>
</dbReference>
<dbReference type="SUPFAM" id="SSF52540">
    <property type="entry name" value="P-loop containing nucleoside triphosphate hydrolases"/>
    <property type="match status" value="1"/>
</dbReference>
<dbReference type="PANTHER" id="PTHR32071:SF116">
    <property type="entry name" value="TRANSCRIPTIONAL REGULATORY PROTEIN GLRR"/>
    <property type="match status" value="1"/>
</dbReference>
<dbReference type="GO" id="GO:0003677">
    <property type="term" value="F:DNA binding"/>
    <property type="evidence" value="ECO:0007669"/>
    <property type="project" value="UniProtKB-KW"/>
</dbReference>
<dbReference type="SMART" id="SM00448">
    <property type="entry name" value="REC"/>
    <property type="match status" value="1"/>
</dbReference>
<keyword evidence="5" id="KW-0010">Activator</keyword>
<name>A0AA86T5I0_9BACT</name>
<dbReference type="Gene3D" id="3.40.50.2300">
    <property type="match status" value="1"/>
</dbReference>